<sequence>MALQENATSYCVFKLALVNEICSSGVSRCELLFEEFKDGQCLETGVSGFDEREVVAMFVCLRDCGPVVPLFFNSFGFEQVVASVEFVVMLLGQ</sequence>
<reference evidence="1 2" key="1">
    <citation type="journal article" date="2015" name="Proc. Natl. Acad. Sci. U.S.A.">
        <title>The resurrection genome of Boea hygrometrica: A blueprint for survival of dehydration.</title>
        <authorList>
            <person name="Xiao L."/>
            <person name="Yang G."/>
            <person name="Zhang L."/>
            <person name="Yang X."/>
            <person name="Zhao S."/>
            <person name="Ji Z."/>
            <person name="Zhou Q."/>
            <person name="Hu M."/>
            <person name="Wang Y."/>
            <person name="Chen M."/>
            <person name="Xu Y."/>
            <person name="Jin H."/>
            <person name="Xiao X."/>
            <person name="Hu G."/>
            <person name="Bao F."/>
            <person name="Hu Y."/>
            <person name="Wan P."/>
            <person name="Li L."/>
            <person name="Deng X."/>
            <person name="Kuang T."/>
            <person name="Xiang C."/>
            <person name="Zhu J.K."/>
            <person name="Oliver M.J."/>
            <person name="He Y."/>
        </authorList>
    </citation>
    <scope>NUCLEOTIDE SEQUENCE [LARGE SCALE GENOMIC DNA]</scope>
    <source>
        <strain evidence="2">cv. XS01</strain>
    </source>
</reference>
<proteinExistence type="predicted"/>
<name>A0A2Z7BSP0_9LAMI</name>
<keyword evidence="2" id="KW-1185">Reference proteome</keyword>
<evidence type="ECO:0000313" key="1">
    <source>
        <dbReference type="EMBL" id="KZV37603.1"/>
    </source>
</evidence>
<accession>A0A2Z7BSP0</accession>
<evidence type="ECO:0000313" key="2">
    <source>
        <dbReference type="Proteomes" id="UP000250235"/>
    </source>
</evidence>
<dbReference type="EMBL" id="KV002572">
    <property type="protein sequence ID" value="KZV37603.1"/>
    <property type="molecule type" value="Genomic_DNA"/>
</dbReference>
<dbReference type="AlphaFoldDB" id="A0A2Z7BSP0"/>
<gene>
    <name evidence="1" type="ORF">F511_39358</name>
</gene>
<protein>
    <submittedName>
        <fullName evidence="1">Uncharacterized protein</fullName>
    </submittedName>
</protein>
<organism evidence="1 2">
    <name type="scientific">Dorcoceras hygrometricum</name>
    <dbReference type="NCBI Taxonomy" id="472368"/>
    <lineage>
        <taxon>Eukaryota</taxon>
        <taxon>Viridiplantae</taxon>
        <taxon>Streptophyta</taxon>
        <taxon>Embryophyta</taxon>
        <taxon>Tracheophyta</taxon>
        <taxon>Spermatophyta</taxon>
        <taxon>Magnoliopsida</taxon>
        <taxon>eudicotyledons</taxon>
        <taxon>Gunneridae</taxon>
        <taxon>Pentapetalae</taxon>
        <taxon>asterids</taxon>
        <taxon>lamiids</taxon>
        <taxon>Lamiales</taxon>
        <taxon>Gesneriaceae</taxon>
        <taxon>Didymocarpoideae</taxon>
        <taxon>Trichosporeae</taxon>
        <taxon>Loxocarpinae</taxon>
        <taxon>Dorcoceras</taxon>
    </lineage>
</organism>
<dbReference type="Proteomes" id="UP000250235">
    <property type="component" value="Unassembled WGS sequence"/>
</dbReference>